<protein>
    <submittedName>
        <fullName evidence="4">Peptidase M23</fullName>
    </submittedName>
</protein>
<dbReference type="Pfam" id="PF01551">
    <property type="entry name" value="Peptidase_M23"/>
    <property type="match status" value="1"/>
</dbReference>
<evidence type="ECO:0000259" key="3">
    <source>
        <dbReference type="Pfam" id="PF01551"/>
    </source>
</evidence>
<gene>
    <name evidence="4" type="ordered locus">Clim_2382</name>
</gene>
<dbReference type="STRING" id="290315.Clim_2382"/>
<accession>B3EHZ6</accession>
<evidence type="ECO:0000256" key="1">
    <source>
        <dbReference type="ARBA" id="ARBA00022729"/>
    </source>
</evidence>
<dbReference type="PANTHER" id="PTHR21666:SF289">
    <property type="entry name" value="L-ALA--D-GLU ENDOPEPTIDASE"/>
    <property type="match status" value="1"/>
</dbReference>
<evidence type="ECO:0000313" key="4">
    <source>
        <dbReference type="EMBL" id="ACD91405.1"/>
    </source>
</evidence>
<dbReference type="RefSeq" id="WP_012467270.1">
    <property type="nucleotide sequence ID" value="NC_010803.1"/>
</dbReference>
<dbReference type="EMBL" id="CP001097">
    <property type="protein sequence ID" value="ACD91405.1"/>
    <property type="molecule type" value="Genomic_DNA"/>
</dbReference>
<feature type="signal peptide" evidence="2">
    <location>
        <begin position="1"/>
        <end position="24"/>
    </location>
</feature>
<dbReference type="Gene3D" id="2.60.40.1590">
    <property type="entry name" value="Peptidoglycan hydrolase domains"/>
    <property type="match status" value="1"/>
</dbReference>
<evidence type="ECO:0000256" key="2">
    <source>
        <dbReference type="SAM" id="SignalP"/>
    </source>
</evidence>
<dbReference type="InterPro" id="IPR011055">
    <property type="entry name" value="Dup_hybrid_motif"/>
</dbReference>
<sequence precursor="true">MILRLLRTMLLLFAASITSTPSTAKALPDTLNVDVPEKARQQGQFFTVRVADTSSKPGLWFMERSYAMFLQPDSSWRALVPIENLTRPGSYAILVRTDSLEQKIPVLVKPNNRKIQYITLDSSIQGIKATETEKTRVKAALQTESPEKLYTGSFLRPSPGRTSSLFGLKRSYDGRPVESYHKGIDISAPRGTPVKSTANGRIILTGTVTAGFRLHGNTVIIDHGQGLASIYMHLDAITVKEGQSVVKGEVIGRVGHTGISTAPHLHWGTYLYGTSVDPLLFEGKTY</sequence>
<dbReference type="InterPro" id="IPR016047">
    <property type="entry name" value="M23ase_b-sheet_dom"/>
</dbReference>
<feature type="domain" description="M23ase beta-sheet core" evidence="3">
    <location>
        <begin position="180"/>
        <end position="278"/>
    </location>
</feature>
<dbReference type="eggNOG" id="COG0739">
    <property type="taxonomic scope" value="Bacteria"/>
</dbReference>
<dbReference type="KEGG" id="cli:Clim_2382"/>
<dbReference type="Proteomes" id="UP000008841">
    <property type="component" value="Chromosome"/>
</dbReference>
<reference evidence="4 5" key="1">
    <citation type="submission" date="2008-05" db="EMBL/GenBank/DDBJ databases">
        <title>Complete sequence of Chlorobium limicola DSM 245.</title>
        <authorList>
            <consortium name="US DOE Joint Genome Institute"/>
            <person name="Lucas S."/>
            <person name="Copeland A."/>
            <person name="Lapidus A."/>
            <person name="Glavina del Rio T."/>
            <person name="Dalin E."/>
            <person name="Tice H."/>
            <person name="Bruce D."/>
            <person name="Goodwin L."/>
            <person name="Pitluck S."/>
            <person name="Schmutz J."/>
            <person name="Larimer F."/>
            <person name="Land M."/>
            <person name="Hauser L."/>
            <person name="Kyrpides N."/>
            <person name="Ovchinnikova G."/>
            <person name="Zhao F."/>
            <person name="Li T."/>
            <person name="Liu Z."/>
            <person name="Overmann J."/>
            <person name="Bryant D.A."/>
            <person name="Richardson P."/>
        </authorList>
    </citation>
    <scope>NUCLEOTIDE SEQUENCE [LARGE SCALE GENOMIC DNA]</scope>
    <source>
        <strain evidence="5">DSM 245 / NBRC 103803 / 6330</strain>
    </source>
</reference>
<dbReference type="PANTHER" id="PTHR21666">
    <property type="entry name" value="PEPTIDASE-RELATED"/>
    <property type="match status" value="1"/>
</dbReference>
<organism evidence="4 5">
    <name type="scientific">Chlorobium limicola (strain DSM 245 / NBRC 103803 / 6330)</name>
    <dbReference type="NCBI Taxonomy" id="290315"/>
    <lineage>
        <taxon>Bacteria</taxon>
        <taxon>Pseudomonadati</taxon>
        <taxon>Chlorobiota</taxon>
        <taxon>Chlorobiia</taxon>
        <taxon>Chlorobiales</taxon>
        <taxon>Chlorobiaceae</taxon>
        <taxon>Chlorobium/Pelodictyon group</taxon>
        <taxon>Chlorobium</taxon>
    </lineage>
</organism>
<dbReference type="CDD" id="cd12797">
    <property type="entry name" value="M23_peptidase"/>
    <property type="match status" value="1"/>
</dbReference>
<dbReference type="InterPro" id="IPR050570">
    <property type="entry name" value="Cell_wall_metabolism_enzyme"/>
</dbReference>
<dbReference type="SUPFAM" id="SSF51261">
    <property type="entry name" value="Duplicated hybrid motif"/>
    <property type="match status" value="1"/>
</dbReference>
<dbReference type="HOGENOM" id="CLU_029425_5_1_10"/>
<name>B3EHZ6_CHLL2</name>
<evidence type="ECO:0000313" key="5">
    <source>
        <dbReference type="Proteomes" id="UP000008841"/>
    </source>
</evidence>
<keyword evidence="1 2" id="KW-0732">Signal</keyword>
<feature type="chain" id="PRO_5002787869" evidence="2">
    <location>
        <begin position="25"/>
        <end position="286"/>
    </location>
</feature>
<proteinExistence type="predicted"/>
<dbReference type="AlphaFoldDB" id="B3EHZ6"/>
<dbReference type="GO" id="GO:0004222">
    <property type="term" value="F:metalloendopeptidase activity"/>
    <property type="evidence" value="ECO:0007669"/>
    <property type="project" value="TreeGrafter"/>
</dbReference>
<dbReference type="Gene3D" id="2.70.70.10">
    <property type="entry name" value="Glucose Permease (Domain IIA)"/>
    <property type="match status" value="1"/>
</dbReference>
<dbReference type="OrthoDB" id="9810477at2"/>